<comment type="caution">
    <text evidence="3">The sequence shown here is derived from an EMBL/GenBank/DDBJ whole genome shotgun (WGS) entry which is preliminary data.</text>
</comment>
<accession>A0AAW2PBF6</accession>
<gene>
    <name evidence="3" type="ORF">Scaly_1595800</name>
</gene>
<dbReference type="SUPFAM" id="SSF46689">
    <property type="entry name" value="Homeodomain-like"/>
    <property type="match status" value="1"/>
</dbReference>
<keyword evidence="1" id="KW-0238">DNA-binding</keyword>
<evidence type="ECO:0000259" key="2">
    <source>
        <dbReference type="PROSITE" id="PS51253"/>
    </source>
</evidence>
<dbReference type="AlphaFoldDB" id="A0AAW2PBF6"/>
<evidence type="ECO:0000313" key="3">
    <source>
        <dbReference type="EMBL" id="KAL0352071.1"/>
    </source>
</evidence>
<organism evidence="3">
    <name type="scientific">Sesamum calycinum</name>
    <dbReference type="NCBI Taxonomy" id="2727403"/>
    <lineage>
        <taxon>Eukaryota</taxon>
        <taxon>Viridiplantae</taxon>
        <taxon>Streptophyta</taxon>
        <taxon>Embryophyta</taxon>
        <taxon>Tracheophyta</taxon>
        <taxon>Spermatophyta</taxon>
        <taxon>Magnoliopsida</taxon>
        <taxon>eudicotyledons</taxon>
        <taxon>Gunneridae</taxon>
        <taxon>Pentapetalae</taxon>
        <taxon>asterids</taxon>
        <taxon>lamiids</taxon>
        <taxon>Lamiales</taxon>
        <taxon>Pedaliaceae</taxon>
        <taxon>Sesamum</taxon>
    </lineage>
</organism>
<dbReference type="EMBL" id="JACGWM010000009">
    <property type="protein sequence ID" value="KAL0352071.1"/>
    <property type="molecule type" value="Genomic_DNA"/>
</dbReference>
<proteinExistence type="predicted"/>
<protein>
    <recommendedName>
        <fullName evidence="2">HTH CENPB-type domain-containing protein</fullName>
    </recommendedName>
</protein>
<dbReference type="PROSITE" id="PS51253">
    <property type="entry name" value="HTH_CENPB"/>
    <property type="match status" value="1"/>
</dbReference>
<evidence type="ECO:0000256" key="1">
    <source>
        <dbReference type="ARBA" id="ARBA00023125"/>
    </source>
</evidence>
<sequence>MEKVLYEWFLQYQDRVNMTGELILKKAKDIMKLLYSQHPPEHQFSQGWLEKFKIRHGIKSFRRFGESGSVDMQNMEMKLEAIREKINQFSMKDVFNLDETGLFYSPRLDNQYFSSINSKLFSALQNPFIEEISSDSNETNFEESLHELENIIKDVGYRNEMDVNKIGGLSG</sequence>
<reference evidence="3" key="1">
    <citation type="submission" date="2020-06" db="EMBL/GenBank/DDBJ databases">
        <authorList>
            <person name="Li T."/>
            <person name="Hu X."/>
            <person name="Zhang T."/>
            <person name="Song X."/>
            <person name="Zhang H."/>
            <person name="Dai N."/>
            <person name="Sheng W."/>
            <person name="Hou X."/>
            <person name="Wei L."/>
        </authorList>
    </citation>
    <scope>NUCLEOTIDE SEQUENCE</scope>
    <source>
        <strain evidence="3">KEN8</strain>
        <tissue evidence="3">Leaf</tissue>
    </source>
</reference>
<feature type="domain" description="HTH CENPB-type" evidence="2">
    <location>
        <begin position="1"/>
        <end position="62"/>
    </location>
</feature>
<dbReference type="InterPro" id="IPR006600">
    <property type="entry name" value="HTH_CenpB_DNA-bd_dom"/>
</dbReference>
<dbReference type="Gene3D" id="1.10.10.60">
    <property type="entry name" value="Homeodomain-like"/>
    <property type="match status" value="1"/>
</dbReference>
<dbReference type="SMART" id="SM00674">
    <property type="entry name" value="CENPB"/>
    <property type="match status" value="1"/>
</dbReference>
<dbReference type="PANTHER" id="PTHR19303:SF73">
    <property type="entry name" value="PROTEIN PDC2"/>
    <property type="match status" value="1"/>
</dbReference>
<dbReference type="GO" id="GO:0005634">
    <property type="term" value="C:nucleus"/>
    <property type="evidence" value="ECO:0007669"/>
    <property type="project" value="TreeGrafter"/>
</dbReference>
<dbReference type="InterPro" id="IPR050863">
    <property type="entry name" value="CenT-Element_Derived"/>
</dbReference>
<dbReference type="InterPro" id="IPR009057">
    <property type="entry name" value="Homeodomain-like_sf"/>
</dbReference>
<dbReference type="Pfam" id="PF03221">
    <property type="entry name" value="HTH_Tnp_Tc5"/>
    <property type="match status" value="1"/>
</dbReference>
<reference evidence="3" key="2">
    <citation type="journal article" date="2024" name="Plant">
        <title>Genomic evolution and insights into agronomic trait innovations of Sesamum species.</title>
        <authorList>
            <person name="Miao H."/>
            <person name="Wang L."/>
            <person name="Qu L."/>
            <person name="Liu H."/>
            <person name="Sun Y."/>
            <person name="Le M."/>
            <person name="Wang Q."/>
            <person name="Wei S."/>
            <person name="Zheng Y."/>
            <person name="Lin W."/>
            <person name="Duan Y."/>
            <person name="Cao H."/>
            <person name="Xiong S."/>
            <person name="Wang X."/>
            <person name="Wei L."/>
            <person name="Li C."/>
            <person name="Ma Q."/>
            <person name="Ju M."/>
            <person name="Zhao R."/>
            <person name="Li G."/>
            <person name="Mu C."/>
            <person name="Tian Q."/>
            <person name="Mei H."/>
            <person name="Zhang T."/>
            <person name="Gao T."/>
            <person name="Zhang H."/>
        </authorList>
    </citation>
    <scope>NUCLEOTIDE SEQUENCE</scope>
    <source>
        <strain evidence="3">KEN8</strain>
    </source>
</reference>
<dbReference type="PANTHER" id="PTHR19303">
    <property type="entry name" value="TRANSPOSON"/>
    <property type="match status" value="1"/>
</dbReference>
<name>A0AAW2PBF6_9LAMI</name>
<dbReference type="GO" id="GO:0003677">
    <property type="term" value="F:DNA binding"/>
    <property type="evidence" value="ECO:0007669"/>
    <property type="project" value="UniProtKB-KW"/>
</dbReference>